<dbReference type="GO" id="GO:0003677">
    <property type="term" value="F:DNA binding"/>
    <property type="evidence" value="ECO:0007669"/>
    <property type="project" value="InterPro"/>
</dbReference>
<dbReference type="InterPro" id="IPR007015">
    <property type="entry name" value="DNA_pol_V/MYBBP1A"/>
</dbReference>
<dbReference type="SUPFAM" id="SSF48371">
    <property type="entry name" value="ARM repeat"/>
    <property type="match status" value="1"/>
</dbReference>
<comment type="caution">
    <text evidence="5">The sequence shown here is derived from an EMBL/GenBank/DDBJ whole genome shotgun (WGS) entry which is preliminary data.</text>
</comment>
<evidence type="ECO:0000313" key="5">
    <source>
        <dbReference type="EMBL" id="KAJ8768977.1"/>
    </source>
</evidence>
<accession>A0AAV8TQ25</accession>
<feature type="compositionally biased region" description="Polar residues" evidence="4">
    <location>
        <begin position="1"/>
        <end position="11"/>
    </location>
</feature>
<gene>
    <name evidence="5" type="ORF">K2173_023972</name>
</gene>
<sequence length="1108" mass="125230">MSTNKRNSDSVNYEVENLLETDNDKGNSNPIKKLKKDERKEVEIVGGHHDGSATPGTSLATSSSMKPMERRKKRKALDKERHRVAIEDEQGLRLKESNIRLSINACVPYYVFKDLASADFSVREAAVERLVWELTEVQKAFDMVENKELVGGGLKLEAEKDDGLHDCAPSLRYALRRLIRGVSSSRECARQGFAVGLTALIGTISNISLDSLLKLIVELLDVSSSMMGQEVRDCLLGHLFAYGAIARSGRLTEEWVFDQNSSLIKEFSNILISLAAKKRYLQEPAIAVILELLPSKAVVSHVLEAPQPREWIEGATAVGNPDTLLLALKVREKVSVDSVMFGNILPYPFSPSKFFSPDHLFSLANLLQGMFLRRQFESTFCQPQVHSLWRVLVNILLHDTILQGEDIVSACSYQKKHKKSQKSNSFKEEVSNNIQSFCEVVIEGSLLQSSHDRKHLAFDILLLLLPKLPTSFLSYLMSYKLVQYLMDVLSTKDSWLYKVVQHFLKELSDWVGNDVMRQVALVVVLQKHSNGKFNCITRTKTVKSLLAEVSTESGCMLYIQDQMINEPSDQSQTTDDNSEIGLIEDKGSVGAIGNSDFLKTWIVESFPSILKYLNLDPEAKFRVRKEILKFLAVQGLFYASLGLEVTSFELQEKFRWPKAAASTAICRICIEQIQSLLASAQKLKVSCLHAGIHDANDVGSYFMRFINKLHNIPSVSLFRPLNDEDEKAFKRLQKPEIWLYKLKGYESSGFIEDLDEELDNDTNSQFIDVLLDTLLSLLPQSSAPIRFAIEQVFKSFVREVTNDGLIRMLHVVKKELKPSGEIGDGDQEGDADMDDSEAVGEVEEVGKELSEDIYDSDEGMDDDAIETKNQAGNETAQSQLVLFKLRVLSLLEIYLQEKPGDPQVLTVYSNLAQAFVNPHTMEVSEQLGQRIWGILQKKISKVKDFPSDERVQLSTLETLLEKSLKLASKPFNRREKKKTAHTPSKKKQSNSTFWLLKIVDGRHFSESELQRILDLFRTVLMEYFENSKRSQIKSEFLKEIFGRRPWNLRNYVQRIGHLVTVVVTNMPEKKARRIAVLKFCGKVFQMISTKSLNKSFLKTLGPGGCSCL</sequence>
<evidence type="ECO:0000256" key="1">
    <source>
        <dbReference type="ARBA" id="ARBA00004123"/>
    </source>
</evidence>
<evidence type="ECO:0000256" key="2">
    <source>
        <dbReference type="ARBA" id="ARBA00006809"/>
    </source>
</evidence>
<comment type="similarity">
    <text evidence="2">Belongs to the MYBBP1A family.</text>
</comment>
<name>A0AAV8TQ25_9ROSI</name>
<keyword evidence="3" id="KW-0539">Nucleus</keyword>
<dbReference type="PANTHER" id="PTHR13213:SF2">
    <property type="entry name" value="MYB-BINDING PROTEIN 1A"/>
    <property type="match status" value="1"/>
</dbReference>
<evidence type="ECO:0000256" key="4">
    <source>
        <dbReference type="SAM" id="MobiDB-lite"/>
    </source>
</evidence>
<dbReference type="Proteomes" id="UP001159364">
    <property type="component" value="Linkage Group LG04"/>
</dbReference>
<organism evidence="5 6">
    <name type="scientific">Erythroxylum novogranatense</name>
    <dbReference type="NCBI Taxonomy" id="1862640"/>
    <lineage>
        <taxon>Eukaryota</taxon>
        <taxon>Viridiplantae</taxon>
        <taxon>Streptophyta</taxon>
        <taxon>Embryophyta</taxon>
        <taxon>Tracheophyta</taxon>
        <taxon>Spermatophyta</taxon>
        <taxon>Magnoliopsida</taxon>
        <taxon>eudicotyledons</taxon>
        <taxon>Gunneridae</taxon>
        <taxon>Pentapetalae</taxon>
        <taxon>rosids</taxon>
        <taxon>fabids</taxon>
        <taxon>Malpighiales</taxon>
        <taxon>Erythroxylaceae</taxon>
        <taxon>Erythroxylum</taxon>
    </lineage>
</organism>
<dbReference type="AlphaFoldDB" id="A0AAV8TQ25"/>
<feature type="region of interest" description="Disordered" evidence="4">
    <location>
        <begin position="1"/>
        <end position="76"/>
    </location>
</feature>
<feature type="compositionally biased region" description="Polar residues" evidence="4">
    <location>
        <begin position="54"/>
        <end position="65"/>
    </location>
</feature>
<dbReference type="GO" id="GO:0006355">
    <property type="term" value="P:regulation of DNA-templated transcription"/>
    <property type="evidence" value="ECO:0007669"/>
    <property type="project" value="InterPro"/>
</dbReference>
<evidence type="ECO:0000256" key="3">
    <source>
        <dbReference type="ARBA" id="ARBA00023242"/>
    </source>
</evidence>
<feature type="compositionally biased region" description="Basic and acidic residues" evidence="4">
    <location>
        <begin position="35"/>
        <end position="51"/>
    </location>
</feature>
<feature type="compositionally biased region" description="Acidic residues" evidence="4">
    <location>
        <begin position="823"/>
        <end position="843"/>
    </location>
</feature>
<dbReference type="PANTHER" id="PTHR13213">
    <property type="entry name" value="MYB-BINDING PROTEIN 1A FAMILY MEMBER"/>
    <property type="match status" value="1"/>
</dbReference>
<keyword evidence="6" id="KW-1185">Reference proteome</keyword>
<dbReference type="InterPro" id="IPR016024">
    <property type="entry name" value="ARM-type_fold"/>
</dbReference>
<comment type="subcellular location">
    <subcellularLocation>
        <location evidence="1">Nucleus</location>
    </subcellularLocation>
</comment>
<dbReference type="GO" id="GO:0005730">
    <property type="term" value="C:nucleolus"/>
    <property type="evidence" value="ECO:0007669"/>
    <property type="project" value="InterPro"/>
</dbReference>
<proteinExistence type="inferred from homology"/>
<reference evidence="5 6" key="1">
    <citation type="submission" date="2021-09" db="EMBL/GenBank/DDBJ databases">
        <title>Genomic insights and catalytic innovation underlie evolution of tropane alkaloids biosynthesis.</title>
        <authorList>
            <person name="Wang Y.-J."/>
            <person name="Tian T."/>
            <person name="Huang J.-P."/>
            <person name="Huang S.-X."/>
        </authorList>
    </citation>
    <scope>NUCLEOTIDE SEQUENCE [LARGE SCALE GENOMIC DNA]</scope>
    <source>
        <strain evidence="5">KIB-2018</strain>
        <tissue evidence="5">Leaf</tissue>
    </source>
</reference>
<evidence type="ECO:0000313" key="6">
    <source>
        <dbReference type="Proteomes" id="UP001159364"/>
    </source>
</evidence>
<dbReference type="EMBL" id="JAIWQS010000004">
    <property type="protein sequence ID" value="KAJ8768977.1"/>
    <property type="molecule type" value="Genomic_DNA"/>
</dbReference>
<dbReference type="Pfam" id="PF04931">
    <property type="entry name" value="DNA_pol_phi"/>
    <property type="match status" value="2"/>
</dbReference>
<protein>
    <submittedName>
        <fullName evidence="5">Uncharacterized protein</fullName>
    </submittedName>
</protein>
<feature type="region of interest" description="Disordered" evidence="4">
    <location>
        <begin position="818"/>
        <end position="844"/>
    </location>
</feature>